<name>A0A8D8BHK5_CULPI</name>
<organism evidence="1">
    <name type="scientific">Culex pipiens</name>
    <name type="common">House mosquito</name>
    <dbReference type="NCBI Taxonomy" id="7175"/>
    <lineage>
        <taxon>Eukaryota</taxon>
        <taxon>Metazoa</taxon>
        <taxon>Ecdysozoa</taxon>
        <taxon>Arthropoda</taxon>
        <taxon>Hexapoda</taxon>
        <taxon>Insecta</taxon>
        <taxon>Pterygota</taxon>
        <taxon>Neoptera</taxon>
        <taxon>Endopterygota</taxon>
        <taxon>Diptera</taxon>
        <taxon>Nematocera</taxon>
        <taxon>Culicoidea</taxon>
        <taxon>Culicidae</taxon>
        <taxon>Culicinae</taxon>
        <taxon>Culicini</taxon>
        <taxon>Culex</taxon>
        <taxon>Culex</taxon>
    </lineage>
</organism>
<accession>A0A8D8BHK5</accession>
<dbReference type="AlphaFoldDB" id="A0A8D8BHK5"/>
<dbReference type="EMBL" id="HBUE01073131">
    <property type="protein sequence ID" value="CAG6473635.1"/>
    <property type="molecule type" value="Transcribed_RNA"/>
</dbReference>
<evidence type="ECO:0000313" key="1">
    <source>
        <dbReference type="EMBL" id="CAG6473635.1"/>
    </source>
</evidence>
<reference evidence="1" key="1">
    <citation type="submission" date="2021-05" db="EMBL/GenBank/DDBJ databases">
        <authorList>
            <person name="Alioto T."/>
            <person name="Alioto T."/>
            <person name="Gomez Garrido J."/>
        </authorList>
    </citation>
    <scope>NUCLEOTIDE SEQUENCE</scope>
</reference>
<protein>
    <submittedName>
        <fullName evidence="1">(northern house mosquito) hypothetical protein</fullName>
    </submittedName>
</protein>
<sequence>MDKPLRISTRATATRRNQQFWIGSGPWRHFDEYEGRTGRCIWLFRSRQGMNSKRKQQWSFFSISCISKVIFNQNQHIRLHISTPNGSVNRRYPSSNAISCVSLVGILDDACACASAVVRRPHSGADGRRKARFRKSGFLHCCLIISR</sequence>
<proteinExistence type="predicted"/>